<keyword evidence="3" id="KW-1133">Transmembrane helix</keyword>
<evidence type="ECO:0000313" key="6">
    <source>
        <dbReference type="Proteomes" id="UP001143486"/>
    </source>
</evidence>
<feature type="transmembrane region" description="Helical" evidence="3">
    <location>
        <begin position="272"/>
        <end position="297"/>
    </location>
</feature>
<evidence type="ECO:0000256" key="3">
    <source>
        <dbReference type="SAM" id="Phobius"/>
    </source>
</evidence>
<reference evidence="5" key="1">
    <citation type="journal article" date="2014" name="Int. J. Syst. Evol. Microbiol.">
        <title>Complete genome sequence of Corynebacterium casei LMG S-19264T (=DSM 44701T), isolated from a smear-ripened cheese.</title>
        <authorList>
            <consortium name="US DOE Joint Genome Institute (JGI-PGF)"/>
            <person name="Walter F."/>
            <person name="Albersmeier A."/>
            <person name="Kalinowski J."/>
            <person name="Ruckert C."/>
        </authorList>
    </citation>
    <scope>NUCLEOTIDE SEQUENCE</scope>
    <source>
        <strain evidence="5">VKM B-1513</strain>
    </source>
</reference>
<dbReference type="InterPro" id="IPR025645">
    <property type="entry name" value="DUF4349"/>
</dbReference>
<feature type="coiled-coil region" evidence="1">
    <location>
        <begin position="205"/>
        <end position="232"/>
    </location>
</feature>
<comment type="caution">
    <text evidence="5">The sequence shown here is derived from an EMBL/GenBank/DDBJ whole genome shotgun (WGS) entry which is preliminary data.</text>
</comment>
<dbReference type="Proteomes" id="UP001143486">
    <property type="component" value="Unassembled WGS sequence"/>
</dbReference>
<accession>A0A9W6IHR7</accession>
<feature type="region of interest" description="Disordered" evidence="2">
    <location>
        <begin position="51"/>
        <end position="71"/>
    </location>
</feature>
<organism evidence="5 6">
    <name type="scientific">Maricaulis virginensis</name>
    <dbReference type="NCBI Taxonomy" id="144022"/>
    <lineage>
        <taxon>Bacteria</taxon>
        <taxon>Pseudomonadati</taxon>
        <taxon>Pseudomonadota</taxon>
        <taxon>Alphaproteobacteria</taxon>
        <taxon>Maricaulales</taxon>
        <taxon>Maricaulaceae</taxon>
        <taxon>Maricaulis</taxon>
    </lineage>
</organism>
<dbReference type="RefSeq" id="WP_271184894.1">
    <property type="nucleotide sequence ID" value="NZ_BSFE01000001.1"/>
</dbReference>
<evidence type="ECO:0000259" key="4">
    <source>
        <dbReference type="Pfam" id="PF14257"/>
    </source>
</evidence>
<feature type="domain" description="DUF4349" evidence="4">
    <location>
        <begin position="78"/>
        <end position="297"/>
    </location>
</feature>
<keyword evidence="3" id="KW-0472">Membrane</keyword>
<name>A0A9W6IHR7_9PROT</name>
<gene>
    <name evidence="5" type="ORF">GCM10017621_00010</name>
</gene>
<evidence type="ECO:0000256" key="1">
    <source>
        <dbReference type="SAM" id="Coils"/>
    </source>
</evidence>
<feature type="compositionally biased region" description="Pro residues" evidence="2">
    <location>
        <begin position="55"/>
        <end position="66"/>
    </location>
</feature>
<sequence length="314" mass="34241">MTSRVWAVLAVGLALTACEGADRYEDDGYAVSEQALNDEDVLTVTGNRITRDRAAPPPAMMEPEPQPASGSADAVTERLIAYRYNYQLETPREATEPLIETHRQACLDAGPETCQVVNANIYAQGDRGSAGSLSLRAVPDWIEDFRDGLAGEIDAAGGRIMHQSQSSDDLTASIYDAEARLTAKRTLRTRLTALLERPGASVEELVSVERELARLQGEIEGAEAQLRVMRGRVSMSDLTLNYTSRMEPVSRGAFEPLGRALRNLAGNFASGLANVITFIASALPWLIVIVPVFWLLGRWLRGLWRKRKAGQAAG</sequence>
<evidence type="ECO:0000256" key="2">
    <source>
        <dbReference type="SAM" id="MobiDB-lite"/>
    </source>
</evidence>
<protein>
    <recommendedName>
        <fullName evidence="4">DUF4349 domain-containing protein</fullName>
    </recommendedName>
</protein>
<reference evidence="5" key="2">
    <citation type="submission" date="2023-01" db="EMBL/GenBank/DDBJ databases">
        <authorList>
            <person name="Sun Q."/>
            <person name="Evtushenko L."/>
        </authorList>
    </citation>
    <scope>NUCLEOTIDE SEQUENCE</scope>
    <source>
        <strain evidence="5">VKM B-1513</strain>
    </source>
</reference>
<dbReference type="EMBL" id="BSFE01000001">
    <property type="protein sequence ID" value="GLK50493.1"/>
    <property type="molecule type" value="Genomic_DNA"/>
</dbReference>
<dbReference type="Pfam" id="PF14257">
    <property type="entry name" value="DUF4349"/>
    <property type="match status" value="1"/>
</dbReference>
<dbReference type="AlphaFoldDB" id="A0A9W6IHR7"/>
<keyword evidence="1" id="KW-0175">Coiled coil</keyword>
<evidence type="ECO:0000313" key="5">
    <source>
        <dbReference type="EMBL" id="GLK50493.1"/>
    </source>
</evidence>
<keyword evidence="6" id="KW-1185">Reference proteome</keyword>
<keyword evidence="3" id="KW-0812">Transmembrane</keyword>
<proteinExistence type="predicted"/>
<dbReference type="PROSITE" id="PS51257">
    <property type="entry name" value="PROKAR_LIPOPROTEIN"/>
    <property type="match status" value="1"/>
</dbReference>